<dbReference type="EMBL" id="HBUE01092453">
    <property type="protein sequence ID" value="CAG6482130.1"/>
    <property type="molecule type" value="Transcribed_RNA"/>
</dbReference>
<reference evidence="2" key="1">
    <citation type="submission" date="2021-05" db="EMBL/GenBank/DDBJ databases">
        <authorList>
            <person name="Alioto T."/>
            <person name="Alioto T."/>
            <person name="Gomez Garrido J."/>
        </authorList>
    </citation>
    <scope>NUCLEOTIDE SEQUENCE</scope>
</reference>
<protein>
    <submittedName>
        <fullName evidence="2">(northern house mosquito) hypothetical protein</fullName>
    </submittedName>
</protein>
<accession>A0A8D8BUY2</accession>
<organism evidence="2">
    <name type="scientific">Culex pipiens</name>
    <name type="common">House mosquito</name>
    <dbReference type="NCBI Taxonomy" id="7175"/>
    <lineage>
        <taxon>Eukaryota</taxon>
        <taxon>Metazoa</taxon>
        <taxon>Ecdysozoa</taxon>
        <taxon>Arthropoda</taxon>
        <taxon>Hexapoda</taxon>
        <taxon>Insecta</taxon>
        <taxon>Pterygota</taxon>
        <taxon>Neoptera</taxon>
        <taxon>Endopterygota</taxon>
        <taxon>Diptera</taxon>
        <taxon>Nematocera</taxon>
        <taxon>Culicoidea</taxon>
        <taxon>Culicidae</taxon>
        <taxon>Culicinae</taxon>
        <taxon>Culicini</taxon>
        <taxon>Culex</taxon>
        <taxon>Culex</taxon>
    </lineage>
</organism>
<feature type="transmembrane region" description="Helical" evidence="1">
    <location>
        <begin position="71"/>
        <end position="92"/>
    </location>
</feature>
<evidence type="ECO:0000256" key="1">
    <source>
        <dbReference type="SAM" id="Phobius"/>
    </source>
</evidence>
<sequence length="100" mass="11226">MCKGVLIKLFPVKSVCVYCFNIAVTNSSKRAWFHSASVRLVFQNSSKKLRISFSVNGTNECANTFKLLSSLIFALLSRVVTISFITCFLTVFRKFKTGSQ</sequence>
<name>A0A8D8BUY2_CULPI</name>
<dbReference type="EMBL" id="HBUE01272645">
    <property type="protein sequence ID" value="CAG6564750.1"/>
    <property type="molecule type" value="Transcribed_RNA"/>
</dbReference>
<keyword evidence="1" id="KW-0812">Transmembrane</keyword>
<keyword evidence="1" id="KW-0472">Membrane</keyword>
<proteinExistence type="predicted"/>
<evidence type="ECO:0000313" key="2">
    <source>
        <dbReference type="EMBL" id="CAG6482131.1"/>
    </source>
</evidence>
<dbReference type="AlphaFoldDB" id="A0A8D8BUY2"/>
<dbReference type="EMBL" id="HBUE01092454">
    <property type="protein sequence ID" value="CAG6482131.1"/>
    <property type="molecule type" value="Transcribed_RNA"/>
</dbReference>
<keyword evidence="1" id="KW-1133">Transmembrane helix</keyword>
<dbReference type="EMBL" id="HBUE01167331">
    <property type="protein sequence ID" value="CAG6513283.1"/>
    <property type="molecule type" value="Transcribed_RNA"/>
</dbReference>